<protein>
    <submittedName>
        <fullName evidence="6">MFS efflux transporter</fullName>
    </submittedName>
</protein>
<evidence type="ECO:0000256" key="2">
    <source>
        <dbReference type="ARBA" id="ARBA00022692"/>
    </source>
</evidence>
<accession>T5AMR7</accession>
<evidence type="ECO:0000256" key="1">
    <source>
        <dbReference type="ARBA" id="ARBA00004141"/>
    </source>
</evidence>
<dbReference type="EMBL" id="KE652197">
    <property type="protein sequence ID" value="EQL03706.1"/>
    <property type="molecule type" value="Genomic_DNA"/>
</dbReference>
<dbReference type="GO" id="GO:0016020">
    <property type="term" value="C:membrane"/>
    <property type="evidence" value="ECO:0007669"/>
    <property type="project" value="UniProtKB-SubCell"/>
</dbReference>
<evidence type="ECO:0000313" key="7">
    <source>
        <dbReference type="Proteomes" id="UP000019374"/>
    </source>
</evidence>
<evidence type="ECO:0000256" key="4">
    <source>
        <dbReference type="ARBA" id="ARBA00023136"/>
    </source>
</evidence>
<reference evidence="6 7" key="1">
    <citation type="journal article" date="2013" name="Chin. Sci. Bull.">
        <title>Genome survey uncovers the secrets of sex and lifestyle in caterpillar fungus.</title>
        <authorList>
            <person name="Hu X."/>
            <person name="Zhang Y."/>
            <person name="Xiao G."/>
            <person name="Zheng P."/>
            <person name="Xia Y."/>
            <person name="Zhang X."/>
            <person name="St Leger R.J."/>
            <person name="Liu X."/>
            <person name="Wang C."/>
        </authorList>
    </citation>
    <scope>NUCLEOTIDE SEQUENCE [LARGE SCALE GENOMIC DNA]</scope>
    <source>
        <strain evidence="7">Co18 / CGMCC 3.14243</strain>
        <tissue evidence="6">Fruit-body</tissue>
    </source>
</reference>
<feature type="transmembrane region" description="Helical" evidence="5">
    <location>
        <begin position="12"/>
        <end position="32"/>
    </location>
</feature>
<dbReference type="Gene3D" id="1.20.1250.20">
    <property type="entry name" value="MFS general substrate transporter like domains"/>
    <property type="match status" value="1"/>
</dbReference>
<dbReference type="Proteomes" id="UP000019374">
    <property type="component" value="Unassembled WGS sequence"/>
</dbReference>
<evidence type="ECO:0000313" key="6">
    <source>
        <dbReference type="EMBL" id="EQL03706.1"/>
    </source>
</evidence>
<proteinExistence type="predicted"/>
<dbReference type="AlphaFoldDB" id="T5AMR7"/>
<feature type="transmembrane region" description="Helical" evidence="5">
    <location>
        <begin position="38"/>
        <end position="58"/>
    </location>
</feature>
<keyword evidence="3 5" id="KW-1133">Transmembrane helix</keyword>
<dbReference type="InterPro" id="IPR051788">
    <property type="entry name" value="MFS_Transporter"/>
</dbReference>
<dbReference type="PROSITE" id="PS51257">
    <property type="entry name" value="PROKAR_LIPOPROTEIN"/>
    <property type="match status" value="1"/>
</dbReference>
<comment type="subcellular location">
    <subcellularLocation>
        <location evidence="1">Membrane</location>
        <topology evidence="1">Multi-pass membrane protein</topology>
    </subcellularLocation>
</comment>
<dbReference type="OrthoDB" id="413079at2759"/>
<keyword evidence="4 5" id="KW-0472">Membrane</keyword>
<evidence type="ECO:0000256" key="3">
    <source>
        <dbReference type="ARBA" id="ARBA00022989"/>
    </source>
</evidence>
<gene>
    <name evidence="6" type="ORF">OCS_00586</name>
</gene>
<dbReference type="InterPro" id="IPR036259">
    <property type="entry name" value="MFS_trans_sf"/>
</dbReference>
<dbReference type="InterPro" id="IPR006311">
    <property type="entry name" value="TAT_signal"/>
</dbReference>
<evidence type="ECO:0000256" key="5">
    <source>
        <dbReference type="SAM" id="Phobius"/>
    </source>
</evidence>
<dbReference type="PANTHER" id="PTHR23514:SF6">
    <property type="entry name" value="MAJOR FACILITATOR SUPERFAMILY (MFS) PROFILE DOMAIN-CONTAINING PROTEIN"/>
    <property type="match status" value="1"/>
</dbReference>
<dbReference type="PROSITE" id="PS51318">
    <property type="entry name" value="TAT"/>
    <property type="match status" value="1"/>
</dbReference>
<dbReference type="HOGENOM" id="CLU_2831823_0_0_1"/>
<name>T5AMR7_OPHSC</name>
<organism evidence="6 7">
    <name type="scientific">Ophiocordyceps sinensis (strain Co18 / CGMCC 3.14243)</name>
    <name type="common">Yarsagumba caterpillar fungus</name>
    <name type="synonym">Hirsutella sinensis</name>
    <dbReference type="NCBI Taxonomy" id="911162"/>
    <lineage>
        <taxon>Eukaryota</taxon>
        <taxon>Fungi</taxon>
        <taxon>Dikarya</taxon>
        <taxon>Ascomycota</taxon>
        <taxon>Pezizomycotina</taxon>
        <taxon>Sordariomycetes</taxon>
        <taxon>Hypocreomycetidae</taxon>
        <taxon>Hypocreales</taxon>
        <taxon>Ophiocordycipitaceae</taxon>
        <taxon>Ophiocordyceps</taxon>
    </lineage>
</organism>
<dbReference type="SUPFAM" id="SSF103473">
    <property type="entry name" value="MFS general substrate transporter"/>
    <property type="match status" value="1"/>
</dbReference>
<dbReference type="PANTHER" id="PTHR23514">
    <property type="entry name" value="BYPASS OF STOP CODON PROTEIN 6"/>
    <property type="match status" value="1"/>
</dbReference>
<sequence length="66" mass="6836">MSRRDALSGMGTISACGSLGGAVAPFVTGLLAQAVGTYVLHPIVIALFVLMLLCWYGVPTPAKRTD</sequence>
<keyword evidence="2 5" id="KW-0812">Transmembrane</keyword>